<dbReference type="Proteomes" id="UP000318122">
    <property type="component" value="Segment"/>
</dbReference>
<accession>A0A4Y5TWR0</accession>
<keyword evidence="2" id="KW-1185">Reference proteome</keyword>
<evidence type="ECO:0000313" key="1">
    <source>
        <dbReference type="EMBL" id="QDB73851.1"/>
    </source>
</evidence>
<gene>
    <name evidence="1" type="ORF">2D05_020</name>
</gene>
<organism evidence="1 2">
    <name type="scientific">Aeromonas phage 2_D05</name>
    <dbReference type="NCBI Taxonomy" id="2588098"/>
    <lineage>
        <taxon>Viruses</taxon>
        <taxon>Duplodnaviria</taxon>
        <taxon>Heunggongvirae</taxon>
        <taxon>Uroviricota</taxon>
        <taxon>Caudoviricetes</taxon>
        <taxon>Kunmingvirus</taxon>
        <taxon>Kunmingvirus kv2D05</taxon>
    </lineage>
</organism>
<reference evidence="1 2" key="1">
    <citation type="submission" date="2019-04" db="EMBL/GenBank/DDBJ databases">
        <title>Nine Novel Phages from a Plateau Lake in Southwest China Provide Insights into Aeromonas Phage Diversity.</title>
        <authorList>
            <person name="Xiao W."/>
        </authorList>
    </citation>
    <scope>NUCLEOTIDE SEQUENCE [LARGE SCALE GENOMIC DNA]</scope>
</reference>
<sequence>MSNRKSQFQQDWLADNWHRFVAEGIEDSHGRLLTVSDALELTRLEGDQIDAAFRLGACATHEAIEIIAKAFLLDVVVDALWDEHLAGEAEFGRELSWTRTSKQL</sequence>
<evidence type="ECO:0000313" key="2">
    <source>
        <dbReference type="Proteomes" id="UP000318122"/>
    </source>
</evidence>
<dbReference type="EMBL" id="MK804891">
    <property type="protein sequence ID" value="QDB73851.1"/>
    <property type="molecule type" value="Genomic_DNA"/>
</dbReference>
<protein>
    <submittedName>
        <fullName evidence="1">Uncharacterized protein</fullName>
    </submittedName>
</protein>
<proteinExistence type="predicted"/>
<name>A0A4Y5TWR0_9CAUD</name>